<feature type="transmembrane region" description="Helical" evidence="1">
    <location>
        <begin position="922"/>
        <end position="949"/>
    </location>
</feature>
<proteinExistence type="predicted"/>
<feature type="transmembrane region" description="Helical" evidence="1">
    <location>
        <begin position="321"/>
        <end position="347"/>
    </location>
</feature>
<protein>
    <recommendedName>
        <fullName evidence="3">FtsX-like permease family protein</fullName>
    </recommendedName>
</protein>
<sequence>MRAKPDRGAAVRPFWLLRSRAQAGTLAATGLVVVVVAFLASVMAGLALRSPDAAVRATLAEEPAAVTSLALQATASSDAEAQDAAVRSVIGSRFRGAPMDVDAVSFVPSAAVSGGGSALLLVSDRALEDRVRFVSGRAPGAGEAAVDAAFARAHTLKAGDALTFRAASGPVRVTVSGVWRPRDAAAPAWLGVTSGIGATDGRVIADRRVADAAGDGITAQWTLAPDAGRLTAAQLPRLHQGLTTVRDALSEDAVAGSSPFSATGGAAATATAMQRSVLALQAVIPVPLAVLAVCSVIALVLLVQLLAAARRVETRLLRSRGVTVPALALATAAESGVVAIAAVVVGSGVAQAVLSLLVGPPSGVLDVLLPPLLVLAAAVGTATLTVAVSARSITDAPGAVEAGRGRTVVSGGLTVLAVIAAGVTLWRFVAFGPAAGGTAVDPAGVVAPAAVLCAIALLGLLLFGPASAAVERVAGRGRGVAGVLPARQVGRGVALFAGPVALIVLAVGAITFAAGYAGTFGGFLRDSALLVNGAAVRVDLGVGGSPRGAEDVSGAESLSHASGVTASSPAIVDDGTVGDTDVTVVAADAARLPALVPVGGYLLDTQRLASRVAVKDALAGPRVTGTVNATVALTASAGAAEVTGATLWFANTAGEVVPVSAAPSAAGAVGIRVPSGGSWRLVAADVAVASVTDGAANVEVRVAGLPSAAASWALAPAAFGSAGTFRAVAPLGATAAYLDGNASVRFLPKASAAAVPVAITGALAADDALELGQRIELSGPIGSLSAVVSDIVPALPGTSSERAVFADLPALGEQLLHTTPSVTRASAVLLTGDDTDAIAGAARASAGPDAVVSTASGAFVSRFLSGAVISTWLGAAGCALLAVAAITAAIAAALRRRRGEVIVLRAVGLSGRQQAGARRLEVVGVSVAAGVFGLLGGVVVVLLVGNTLARLSVVTAPATLSVRGTVDPVGMAVGLVALGAAVAVAVWGYGSAVRRQAADTAYREETR</sequence>
<reference evidence="2" key="1">
    <citation type="submission" date="2024-05" db="EMBL/GenBank/DDBJ databases">
        <title>The Natural Products Discovery Center: Release of the First 8490 Sequenced Strains for Exploring Actinobacteria Biosynthetic Diversity.</title>
        <authorList>
            <person name="Kalkreuter E."/>
            <person name="Kautsar S.A."/>
            <person name="Yang D."/>
            <person name="Bader C.D."/>
            <person name="Teijaro C.N."/>
            <person name="Fluegel L."/>
            <person name="Davis C.M."/>
            <person name="Simpson J.R."/>
            <person name="Lauterbach L."/>
            <person name="Steele A.D."/>
            <person name="Gui C."/>
            <person name="Meng S."/>
            <person name="Li G."/>
            <person name="Viehrig K."/>
            <person name="Ye F."/>
            <person name="Su P."/>
            <person name="Kiefer A.F."/>
            <person name="Nichols A."/>
            <person name="Cepeda A.J."/>
            <person name="Yan W."/>
            <person name="Fan B."/>
            <person name="Jiang Y."/>
            <person name="Adhikari A."/>
            <person name="Zheng C.-J."/>
            <person name="Schuster L."/>
            <person name="Cowan T.M."/>
            <person name="Smanski M.J."/>
            <person name="Chevrette M.G."/>
            <person name="de Carvalho L.P.S."/>
            <person name="Shen B."/>
        </authorList>
    </citation>
    <scope>NUCLEOTIDE SEQUENCE</scope>
    <source>
        <strain evidence="2">NPDC080035</strain>
    </source>
</reference>
<dbReference type="RefSeq" id="WP_348786564.1">
    <property type="nucleotide sequence ID" value="NZ_CP157390.1"/>
</dbReference>
<feature type="transmembrane region" description="Helical" evidence="1">
    <location>
        <begin position="492"/>
        <end position="517"/>
    </location>
</feature>
<feature type="transmembrane region" description="Helical" evidence="1">
    <location>
        <begin position="969"/>
        <end position="989"/>
    </location>
</feature>
<feature type="transmembrane region" description="Helical" evidence="1">
    <location>
        <begin position="449"/>
        <end position="471"/>
    </location>
</feature>
<accession>A0AAU7G9F3</accession>
<dbReference type="AlphaFoldDB" id="A0AAU7G9F3"/>
<name>A0AAU7G9F3_9MICO</name>
<keyword evidence="1" id="KW-0812">Transmembrane</keyword>
<evidence type="ECO:0008006" key="3">
    <source>
        <dbReference type="Google" id="ProtNLM"/>
    </source>
</evidence>
<feature type="transmembrane region" description="Helical" evidence="1">
    <location>
        <begin position="284"/>
        <end position="309"/>
    </location>
</feature>
<feature type="transmembrane region" description="Helical" evidence="1">
    <location>
        <begin position="408"/>
        <end position="429"/>
    </location>
</feature>
<gene>
    <name evidence="2" type="ORF">AAME72_10775</name>
</gene>
<keyword evidence="1" id="KW-0472">Membrane</keyword>
<evidence type="ECO:0000313" key="2">
    <source>
        <dbReference type="EMBL" id="XBM46579.1"/>
    </source>
</evidence>
<evidence type="ECO:0000256" key="1">
    <source>
        <dbReference type="SAM" id="Phobius"/>
    </source>
</evidence>
<dbReference type="EMBL" id="CP157390">
    <property type="protein sequence ID" value="XBM46579.1"/>
    <property type="molecule type" value="Genomic_DNA"/>
</dbReference>
<feature type="transmembrane region" description="Helical" evidence="1">
    <location>
        <begin position="367"/>
        <end position="388"/>
    </location>
</feature>
<feature type="transmembrane region" description="Helical" evidence="1">
    <location>
        <begin position="21"/>
        <end position="48"/>
    </location>
</feature>
<organism evidence="2">
    <name type="scientific">Leifsonia sp. NPDC080035</name>
    <dbReference type="NCBI Taxonomy" id="3143936"/>
    <lineage>
        <taxon>Bacteria</taxon>
        <taxon>Bacillati</taxon>
        <taxon>Actinomycetota</taxon>
        <taxon>Actinomycetes</taxon>
        <taxon>Micrococcales</taxon>
        <taxon>Microbacteriaceae</taxon>
        <taxon>Leifsonia</taxon>
    </lineage>
</organism>
<keyword evidence="1" id="KW-1133">Transmembrane helix</keyword>
<feature type="transmembrane region" description="Helical" evidence="1">
    <location>
        <begin position="872"/>
        <end position="894"/>
    </location>
</feature>